<dbReference type="PANTHER" id="PTHR35091">
    <property type="entry name" value="FLAGELLAR PROTEIN FLIL"/>
    <property type="match status" value="1"/>
</dbReference>
<keyword evidence="12" id="KW-1185">Reference proteome</keyword>
<dbReference type="InterPro" id="IPR005503">
    <property type="entry name" value="FliL"/>
</dbReference>
<comment type="subcellular location">
    <subcellularLocation>
        <location evidence="10">Cell inner membrane</location>
    </subcellularLocation>
    <subcellularLocation>
        <location evidence="2">Cell membrane</location>
        <topology evidence="2">Single-pass membrane protein</topology>
    </subcellularLocation>
</comment>
<evidence type="ECO:0000256" key="10">
    <source>
        <dbReference type="RuleBase" id="RU364125"/>
    </source>
</evidence>
<proteinExistence type="inferred from homology"/>
<gene>
    <name evidence="11" type="primary">fliL</name>
    <name evidence="11" type="ORF">ACFOEE_04645</name>
</gene>
<keyword evidence="4" id="KW-1003">Cell membrane</keyword>
<dbReference type="NCBIfam" id="NF004285">
    <property type="entry name" value="PRK05696.1"/>
    <property type="match status" value="1"/>
</dbReference>
<evidence type="ECO:0000256" key="7">
    <source>
        <dbReference type="ARBA" id="ARBA00022779"/>
    </source>
</evidence>
<comment type="caution">
    <text evidence="11">The sequence shown here is derived from an EMBL/GenBank/DDBJ whole genome shotgun (WGS) entry which is preliminary data.</text>
</comment>
<evidence type="ECO:0000256" key="1">
    <source>
        <dbReference type="ARBA" id="ARBA00002254"/>
    </source>
</evidence>
<evidence type="ECO:0000313" key="12">
    <source>
        <dbReference type="Proteomes" id="UP001595453"/>
    </source>
</evidence>
<dbReference type="Pfam" id="PF03748">
    <property type="entry name" value="FliL"/>
    <property type="match status" value="1"/>
</dbReference>
<keyword evidence="7 10" id="KW-0283">Flagellar rotation</keyword>
<comment type="similarity">
    <text evidence="3 10">Belongs to the FliL family.</text>
</comment>
<evidence type="ECO:0000313" key="11">
    <source>
        <dbReference type="EMBL" id="MFC3031798.1"/>
    </source>
</evidence>
<keyword evidence="11" id="KW-0969">Cilium</keyword>
<comment type="function">
    <text evidence="1 10">Controls the rotational direction of flagella during chemotaxis.</text>
</comment>
<evidence type="ECO:0000256" key="8">
    <source>
        <dbReference type="ARBA" id="ARBA00022989"/>
    </source>
</evidence>
<keyword evidence="8 10" id="KW-1133">Transmembrane helix</keyword>
<keyword evidence="11" id="KW-0282">Flagellum</keyword>
<protein>
    <recommendedName>
        <fullName evidence="10">Flagellar protein FliL</fullName>
    </recommendedName>
</protein>
<dbReference type="EMBL" id="JBHRSD010000010">
    <property type="protein sequence ID" value="MFC3031798.1"/>
    <property type="molecule type" value="Genomic_DNA"/>
</dbReference>
<evidence type="ECO:0000256" key="4">
    <source>
        <dbReference type="ARBA" id="ARBA00022475"/>
    </source>
</evidence>
<keyword evidence="11" id="KW-0966">Cell projection</keyword>
<dbReference type="RefSeq" id="WP_377121399.1">
    <property type="nucleotide sequence ID" value="NZ_JBHRSD010000010.1"/>
</dbReference>
<organism evidence="11 12">
    <name type="scientific">Pseudoalteromonas fenneropenaei</name>
    <dbReference type="NCBI Taxonomy" id="1737459"/>
    <lineage>
        <taxon>Bacteria</taxon>
        <taxon>Pseudomonadati</taxon>
        <taxon>Pseudomonadota</taxon>
        <taxon>Gammaproteobacteria</taxon>
        <taxon>Alteromonadales</taxon>
        <taxon>Pseudoalteromonadaceae</taxon>
        <taxon>Pseudoalteromonas</taxon>
    </lineage>
</organism>
<sequence length="183" mass="19358">MAEKKKAAEENNSLEIEETGGNKKKLIIIIAAAVVVIGAAVAFFLLSGSDEPAETLAEEAPISASAESSSGGNAAQMGSALYVAMPRPFVFNVPGASRDRIVQIKVQLLVRGEVNEEVAKKHIPLIEGTLLSVFSTTTADELSTTAGKETLRLSALDKVQEALQNVEGSKVVERVLFTGFVMQ</sequence>
<feature type="transmembrane region" description="Helical" evidence="10">
    <location>
        <begin position="26"/>
        <end position="46"/>
    </location>
</feature>
<dbReference type="PANTHER" id="PTHR35091:SF2">
    <property type="entry name" value="FLAGELLAR PROTEIN FLIL"/>
    <property type="match status" value="1"/>
</dbReference>
<keyword evidence="5 10" id="KW-0145">Chemotaxis</keyword>
<keyword evidence="6 10" id="KW-0812">Transmembrane</keyword>
<name>A0ABV7CGU7_9GAMM</name>
<evidence type="ECO:0000256" key="5">
    <source>
        <dbReference type="ARBA" id="ARBA00022500"/>
    </source>
</evidence>
<reference evidence="12" key="1">
    <citation type="journal article" date="2019" name="Int. J. Syst. Evol. Microbiol.">
        <title>The Global Catalogue of Microorganisms (GCM) 10K type strain sequencing project: providing services to taxonomists for standard genome sequencing and annotation.</title>
        <authorList>
            <consortium name="The Broad Institute Genomics Platform"/>
            <consortium name="The Broad Institute Genome Sequencing Center for Infectious Disease"/>
            <person name="Wu L."/>
            <person name="Ma J."/>
        </authorList>
    </citation>
    <scope>NUCLEOTIDE SEQUENCE [LARGE SCALE GENOMIC DNA]</scope>
    <source>
        <strain evidence="12">KCTC 42730</strain>
    </source>
</reference>
<evidence type="ECO:0000256" key="2">
    <source>
        <dbReference type="ARBA" id="ARBA00004162"/>
    </source>
</evidence>
<dbReference type="Proteomes" id="UP001595453">
    <property type="component" value="Unassembled WGS sequence"/>
</dbReference>
<evidence type="ECO:0000256" key="6">
    <source>
        <dbReference type="ARBA" id="ARBA00022692"/>
    </source>
</evidence>
<accession>A0ABV7CGU7</accession>
<keyword evidence="10" id="KW-0997">Cell inner membrane</keyword>
<evidence type="ECO:0000256" key="9">
    <source>
        <dbReference type="ARBA" id="ARBA00023136"/>
    </source>
</evidence>
<keyword evidence="9 10" id="KW-0472">Membrane</keyword>
<evidence type="ECO:0000256" key="3">
    <source>
        <dbReference type="ARBA" id="ARBA00008281"/>
    </source>
</evidence>